<evidence type="ECO:0000313" key="9">
    <source>
        <dbReference type="EMBL" id="SHE29615.1"/>
    </source>
</evidence>
<evidence type="ECO:0000256" key="2">
    <source>
        <dbReference type="ARBA" id="ARBA00022683"/>
    </source>
</evidence>
<dbReference type="RefSeq" id="WP_072954083.1">
    <property type="nucleotide sequence ID" value="NZ_FQUH01000001.1"/>
</dbReference>
<feature type="domain" description="PTS EIIB type-2" evidence="7">
    <location>
        <begin position="407"/>
        <end position="499"/>
    </location>
</feature>
<keyword evidence="5" id="KW-0010">Activator</keyword>
<accession>A0A1M4SBV3</accession>
<evidence type="ECO:0000259" key="8">
    <source>
        <dbReference type="PROSITE" id="PS51372"/>
    </source>
</evidence>
<dbReference type="PANTHER" id="PTHR30185">
    <property type="entry name" value="CRYPTIC BETA-GLUCOSIDE BGL OPERON ANTITERMINATOR"/>
    <property type="match status" value="1"/>
</dbReference>
<dbReference type="InterPro" id="IPR036388">
    <property type="entry name" value="WH-like_DNA-bd_sf"/>
</dbReference>
<evidence type="ECO:0000313" key="10">
    <source>
        <dbReference type="Proteomes" id="UP000184159"/>
    </source>
</evidence>
<proteinExistence type="predicted"/>
<keyword evidence="4" id="KW-0805">Transcription regulation</keyword>
<dbReference type="Pfam" id="PF00874">
    <property type="entry name" value="PRD"/>
    <property type="match status" value="1"/>
</dbReference>
<dbReference type="InterPro" id="IPR011608">
    <property type="entry name" value="PRD"/>
</dbReference>
<evidence type="ECO:0000256" key="5">
    <source>
        <dbReference type="ARBA" id="ARBA00023159"/>
    </source>
</evidence>
<dbReference type="InterPro" id="IPR007737">
    <property type="entry name" value="Mga_HTH"/>
</dbReference>
<keyword evidence="10" id="KW-1185">Reference proteome</keyword>
<dbReference type="InterPro" id="IPR003501">
    <property type="entry name" value="PTS_EIIB_2/3"/>
</dbReference>
<dbReference type="GO" id="GO:0009401">
    <property type="term" value="P:phosphoenolpyruvate-dependent sugar phosphotransferase system"/>
    <property type="evidence" value="ECO:0007669"/>
    <property type="project" value="UniProtKB-KW"/>
</dbReference>
<evidence type="ECO:0000259" key="7">
    <source>
        <dbReference type="PROSITE" id="PS51099"/>
    </source>
</evidence>
<name>A0A1M4SBV3_VIBGA</name>
<reference evidence="10" key="1">
    <citation type="submission" date="2016-11" db="EMBL/GenBank/DDBJ databases">
        <authorList>
            <person name="Varghese N."/>
            <person name="Submissions S."/>
        </authorList>
    </citation>
    <scope>NUCLEOTIDE SEQUENCE [LARGE SCALE GENOMIC DNA]</scope>
    <source>
        <strain evidence="10">DSM 21264</strain>
    </source>
</reference>
<dbReference type="InterPro" id="IPR013011">
    <property type="entry name" value="PTS_EIIB_2"/>
</dbReference>
<evidence type="ECO:0000256" key="3">
    <source>
        <dbReference type="ARBA" id="ARBA00022737"/>
    </source>
</evidence>
<dbReference type="Pfam" id="PF05043">
    <property type="entry name" value="Mga"/>
    <property type="match status" value="1"/>
</dbReference>
<keyword evidence="6" id="KW-0804">Transcription</keyword>
<sequence length="502" mass="59083">MILSKRQKNILDHLVQEDNFITAKELSIKLNVSEKTIYREIKNIKESQSKYMDIIINHIGKGFKINYEEYINKFSNSNNNTYKKHAMSTSERREKILIYLLLSSPEKTSISRLSELYMISASSIAHDLDHIQETINDTNVKLIKTSQGTFINGDESKIRELLKNFIINIITNNDYSYDLILLQNYFLYEEIVFTKNILKYIMSENISLEEPYYINILIYIIVTIKRIKTGQYLGKINYPNNEKTKNVAIKKIASELTRKISSYTMSLLNDYEKENLYYLIYSSRFSENCNRNKFDSSNEEMECMNFTDFLIVNMVDECSAKFFDNNELRRNLMPHVRLLIMRLKHHINIHNPLLSEIRSECNLLFNSLTKIIKNSTQFNKYKNISYDEIGYLTLYFQYYYEQHLQSLNIVIVCSTGIGTSHLLKGRVLKSFPKWKIIDIIPFSKIKNIQDIENVDLILTTINIDSFDYKIPYVHVSAFINEKDIDNILKITKTLEVDDQSIL</sequence>
<keyword evidence="3" id="KW-0677">Repeat</keyword>
<dbReference type="InterPro" id="IPR036390">
    <property type="entry name" value="WH_DNA-bd_sf"/>
</dbReference>
<dbReference type="InterPro" id="IPR013196">
    <property type="entry name" value="HTH_11"/>
</dbReference>
<dbReference type="SUPFAM" id="SSF52794">
    <property type="entry name" value="PTS system IIB component-like"/>
    <property type="match status" value="1"/>
</dbReference>
<keyword evidence="1" id="KW-0808">Transferase</keyword>
<dbReference type="Gene3D" id="1.10.10.10">
    <property type="entry name" value="Winged helix-like DNA-binding domain superfamily/Winged helix DNA-binding domain"/>
    <property type="match status" value="2"/>
</dbReference>
<dbReference type="AlphaFoldDB" id="A0A1M4SBV3"/>
<gene>
    <name evidence="9" type="ORF">SAMN02745781_00019</name>
</gene>
<dbReference type="GO" id="GO:0006355">
    <property type="term" value="P:regulation of DNA-templated transcription"/>
    <property type="evidence" value="ECO:0007669"/>
    <property type="project" value="InterPro"/>
</dbReference>
<dbReference type="Pfam" id="PF02302">
    <property type="entry name" value="PTS_IIB"/>
    <property type="match status" value="1"/>
</dbReference>
<evidence type="ECO:0000256" key="6">
    <source>
        <dbReference type="ARBA" id="ARBA00023163"/>
    </source>
</evidence>
<feature type="domain" description="PRD" evidence="8">
    <location>
        <begin position="298"/>
        <end position="406"/>
    </location>
</feature>
<dbReference type="PROSITE" id="PS51372">
    <property type="entry name" value="PRD_2"/>
    <property type="match status" value="2"/>
</dbReference>
<dbReference type="InterPro" id="IPR036634">
    <property type="entry name" value="PRD_sf"/>
</dbReference>
<dbReference type="Gene3D" id="3.40.50.2300">
    <property type="match status" value="1"/>
</dbReference>
<feature type="domain" description="PRD" evidence="8">
    <location>
        <begin position="182"/>
        <end position="290"/>
    </location>
</feature>
<dbReference type="SUPFAM" id="SSF46785">
    <property type="entry name" value="Winged helix' DNA-binding domain"/>
    <property type="match status" value="1"/>
</dbReference>
<dbReference type="CDD" id="cd00133">
    <property type="entry name" value="PTS_IIB"/>
    <property type="match status" value="1"/>
</dbReference>
<dbReference type="EMBL" id="FQUH01000001">
    <property type="protein sequence ID" value="SHE29615.1"/>
    <property type="molecule type" value="Genomic_DNA"/>
</dbReference>
<dbReference type="PROSITE" id="PS51099">
    <property type="entry name" value="PTS_EIIB_TYPE_2"/>
    <property type="match status" value="1"/>
</dbReference>
<dbReference type="SUPFAM" id="SSF63520">
    <property type="entry name" value="PTS-regulatory domain, PRD"/>
    <property type="match status" value="1"/>
</dbReference>
<evidence type="ECO:0000256" key="4">
    <source>
        <dbReference type="ARBA" id="ARBA00023015"/>
    </source>
</evidence>
<dbReference type="Pfam" id="PF08279">
    <property type="entry name" value="HTH_11"/>
    <property type="match status" value="1"/>
</dbReference>
<dbReference type="InterPro" id="IPR050661">
    <property type="entry name" value="BglG_antiterminators"/>
</dbReference>
<dbReference type="Gene3D" id="1.10.1790.10">
    <property type="entry name" value="PRD domain"/>
    <property type="match status" value="1"/>
</dbReference>
<protein>
    <submittedName>
        <fullName evidence="9">Transcriptional antiterminator</fullName>
    </submittedName>
</protein>
<dbReference type="InterPro" id="IPR036095">
    <property type="entry name" value="PTS_EIIB-like_sf"/>
</dbReference>
<organism evidence="9 10">
    <name type="scientific">Vibrio gazogenes DSM 21264 = NBRC 103151</name>
    <dbReference type="NCBI Taxonomy" id="1123492"/>
    <lineage>
        <taxon>Bacteria</taxon>
        <taxon>Pseudomonadati</taxon>
        <taxon>Pseudomonadota</taxon>
        <taxon>Gammaproteobacteria</taxon>
        <taxon>Vibrionales</taxon>
        <taxon>Vibrionaceae</taxon>
        <taxon>Vibrio</taxon>
    </lineage>
</organism>
<dbReference type="PANTHER" id="PTHR30185:SF18">
    <property type="entry name" value="TRANSCRIPTIONAL REGULATOR MTLR"/>
    <property type="match status" value="1"/>
</dbReference>
<dbReference type="Proteomes" id="UP000184159">
    <property type="component" value="Unassembled WGS sequence"/>
</dbReference>
<dbReference type="GO" id="GO:0008982">
    <property type="term" value="F:protein-N(PI)-phosphohistidine-sugar phosphotransferase activity"/>
    <property type="evidence" value="ECO:0007669"/>
    <property type="project" value="InterPro"/>
</dbReference>
<evidence type="ECO:0000256" key="1">
    <source>
        <dbReference type="ARBA" id="ARBA00022679"/>
    </source>
</evidence>
<keyword evidence="2" id="KW-0598">Phosphotransferase system</keyword>